<dbReference type="GeneID" id="95599942"/>
<feature type="domain" description="Peptidase S9 prolyl oligopeptidase catalytic" evidence="4">
    <location>
        <begin position="448"/>
        <end position="643"/>
    </location>
</feature>
<feature type="region of interest" description="Disordered" evidence="3">
    <location>
        <begin position="54"/>
        <end position="74"/>
    </location>
</feature>
<dbReference type="Gene3D" id="3.40.50.1820">
    <property type="entry name" value="alpha/beta hydrolase"/>
    <property type="match status" value="1"/>
</dbReference>
<dbReference type="EMBL" id="CP084204">
    <property type="protein sequence ID" value="UZX21186.1"/>
    <property type="molecule type" value="Genomic_DNA"/>
</dbReference>
<keyword evidence="2" id="KW-0645">Protease</keyword>
<dbReference type="SUPFAM" id="SSF82171">
    <property type="entry name" value="DPP6 N-terminal domain-like"/>
    <property type="match status" value="1"/>
</dbReference>
<dbReference type="Pfam" id="PF07676">
    <property type="entry name" value="PD40"/>
    <property type="match status" value="3"/>
</dbReference>
<evidence type="ECO:0000256" key="3">
    <source>
        <dbReference type="SAM" id="MobiDB-lite"/>
    </source>
</evidence>
<dbReference type="PANTHER" id="PTHR42776:SF27">
    <property type="entry name" value="DIPEPTIDYL PEPTIDASE FAMILY MEMBER 6"/>
    <property type="match status" value="1"/>
</dbReference>
<dbReference type="SUPFAM" id="SSF53474">
    <property type="entry name" value="alpha/beta-Hydrolases"/>
    <property type="match status" value="1"/>
</dbReference>
<reference evidence="5" key="1">
    <citation type="submission" date="2021-09" db="EMBL/GenBank/DDBJ databases">
        <title>Complete genome sequence and metabolic characterization of Streptomyces tanashiensis DSM 731 the producer of antibacterial Kalafungin and diverse secondary metabolites.</title>
        <authorList>
            <person name="Abbasi M.N."/>
            <person name="Anwar M.N."/>
            <person name="Alam K."/>
            <person name="Shoaib M."/>
            <person name="Lin Z."/>
            <person name="Hayat M."/>
            <person name="Ali M.I."/>
            <person name="Malik H.M.T."/>
            <person name="Ahmed I."/>
            <person name="Li A."/>
            <person name="Hailong Wang H."/>
            <person name="Zhang Y."/>
        </authorList>
    </citation>
    <scope>NUCLEOTIDE SEQUENCE</scope>
    <source>
        <strain evidence="5">Kala</strain>
    </source>
</reference>
<evidence type="ECO:0000256" key="1">
    <source>
        <dbReference type="ARBA" id="ARBA00022801"/>
    </source>
</evidence>
<evidence type="ECO:0000259" key="4">
    <source>
        <dbReference type="Pfam" id="PF00326"/>
    </source>
</evidence>
<dbReference type="InterPro" id="IPR001375">
    <property type="entry name" value="Peptidase_S9_cat"/>
</dbReference>
<evidence type="ECO:0000256" key="2">
    <source>
        <dbReference type="ARBA" id="ARBA00022825"/>
    </source>
</evidence>
<feature type="region of interest" description="Disordered" evidence="3">
    <location>
        <begin position="648"/>
        <end position="681"/>
    </location>
</feature>
<keyword evidence="6" id="KW-1185">Reference proteome</keyword>
<dbReference type="InterPro" id="IPR029058">
    <property type="entry name" value="AB_hydrolase_fold"/>
</dbReference>
<dbReference type="Pfam" id="PF00326">
    <property type="entry name" value="Peptidase_S9"/>
    <property type="match status" value="1"/>
</dbReference>
<evidence type="ECO:0000313" key="5">
    <source>
        <dbReference type="EMBL" id="UZX21186.1"/>
    </source>
</evidence>
<evidence type="ECO:0000313" key="6">
    <source>
        <dbReference type="Proteomes" id="UP001164506"/>
    </source>
</evidence>
<dbReference type="InterPro" id="IPR011042">
    <property type="entry name" value="6-blade_b-propeller_TolB-like"/>
</dbReference>
<gene>
    <name evidence="5" type="ORF">LDH80_10860</name>
</gene>
<dbReference type="RefSeq" id="WP_267258622.1">
    <property type="nucleotide sequence ID" value="NZ_CP084204.1"/>
</dbReference>
<dbReference type="PANTHER" id="PTHR42776">
    <property type="entry name" value="SERINE PEPTIDASE S9 FAMILY MEMBER"/>
    <property type="match status" value="1"/>
</dbReference>
<dbReference type="Proteomes" id="UP001164506">
    <property type="component" value="Chromosome"/>
</dbReference>
<sequence length="681" mass="71498">MTTTRPLRIDDLYRFAIPDQPALAPDGGRVAYTLTTQDAGLDRPVRSLWLVATGGGPAGPAPHRLTSGPDDHTPSWSPDGTTLAFLRGGQLHLLDGGDGGVRRLTELDHGTAIPVWSPDGSRIAVTAEVHRPAPDEPVVVDRLGKVDGRGMRGTGRTQLFVVETASGRVTRLTLGDFHVTGTPAWSPDGTRLAFPAVVGRDYDLTGAVAAHVVDAVGPTALPTPVGPVAGPVRAVAWHPDGDALLLTGRTAHGAGHESLRLQPLDGSAPTALAVGLDRNVMPGGSGYPGALPQFDGPKGESVVFCARDRGATRPYRLLLDDGPGLGSAPAVELPLPTGSGVSGCSVAAGKAALAVADGASYGEIELLDLETGELTRLTAHMAETLPDVTLAPVTEREFAISDGTRVHGLVTRDPHAPVGGPLLVDLHGGPHNCWAPHADPVHLYHQELVSRGWTVLALNIRGSDGYGEDFLTAAVDAWGEGDERDVLEPVATLVAEGLVDPERIALTGYSYGGYLSCWLSARSNRFAAVVPGGLIADLPSLVATSVEGLEIAHEEIADPDRRRELSPLTHADDVRAPTLILHGLADDVCPAGQAEQWFHALRTRGVPVRMVLYPGGSHLFVLNGRPSQRADYCRRVVDWVTRHTLRPFGGSVPHAESAPNPPGPADLRHPPTGLRPHAPGP</sequence>
<proteinExistence type="predicted"/>
<organism evidence="5 6">
    <name type="scientific">Streptomyces tanashiensis</name>
    <dbReference type="NCBI Taxonomy" id="67367"/>
    <lineage>
        <taxon>Bacteria</taxon>
        <taxon>Bacillati</taxon>
        <taxon>Actinomycetota</taxon>
        <taxon>Actinomycetes</taxon>
        <taxon>Kitasatosporales</taxon>
        <taxon>Streptomycetaceae</taxon>
        <taxon>Streptomyces</taxon>
    </lineage>
</organism>
<dbReference type="Gene3D" id="2.120.10.30">
    <property type="entry name" value="TolB, C-terminal domain"/>
    <property type="match status" value="2"/>
</dbReference>
<name>A0ABY6QUM3_9ACTN</name>
<dbReference type="InterPro" id="IPR011659">
    <property type="entry name" value="WD40"/>
</dbReference>
<protein>
    <submittedName>
        <fullName evidence="5">S9 family peptidase</fullName>
    </submittedName>
</protein>
<keyword evidence="1" id="KW-0378">Hydrolase</keyword>
<keyword evidence="2" id="KW-0720">Serine protease</keyword>
<accession>A0ABY6QUM3</accession>